<reference evidence="3" key="1">
    <citation type="submission" date="2016-10" db="EMBL/GenBank/DDBJ databases">
        <authorList>
            <person name="Varghese N."/>
            <person name="Submissions S."/>
        </authorList>
    </citation>
    <scope>NUCLEOTIDE SEQUENCE [LARGE SCALE GENOMIC DNA]</scope>
    <source>
        <strain evidence="3">ANC 5076</strain>
    </source>
</reference>
<accession>A0A1I6TYF9</accession>
<dbReference type="RefSeq" id="WP_228144039.1">
    <property type="nucleotide sequence ID" value="NZ_FOZU01000013.1"/>
</dbReference>
<evidence type="ECO:0000313" key="2">
    <source>
        <dbReference type="EMBL" id="SFS94174.1"/>
    </source>
</evidence>
<dbReference type="PANTHER" id="PTHR43689">
    <property type="entry name" value="HYDROLASE"/>
    <property type="match status" value="1"/>
</dbReference>
<organism evidence="2 3">
    <name type="scientific">Acinetobacter bohemicus</name>
    <dbReference type="NCBI Taxonomy" id="1435036"/>
    <lineage>
        <taxon>Bacteria</taxon>
        <taxon>Pseudomonadati</taxon>
        <taxon>Pseudomonadota</taxon>
        <taxon>Gammaproteobacteria</taxon>
        <taxon>Moraxellales</taxon>
        <taxon>Moraxellaceae</taxon>
        <taxon>Acinetobacter</taxon>
    </lineage>
</organism>
<keyword evidence="3" id="KW-1185">Reference proteome</keyword>
<evidence type="ECO:0000313" key="3">
    <source>
        <dbReference type="Proteomes" id="UP000182827"/>
    </source>
</evidence>
<dbReference type="AlphaFoldDB" id="A0A1I6TYF9"/>
<dbReference type="InterPro" id="IPR029058">
    <property type="entry name" value="AB_hydrolase_fold"/>
</dbReference>
<proteinExistence type="predicted"/>
<gene>
    <name evidence="2" type="ORF">SAMN05444586_101355</name>
</gene>
<feature type="domain" description="AB hydrolase-1" evidence="1">
    <location>
        <begin position="32"/>
        <end position="152"/>
    </location>
</feature>
<protein>
    <submittedName>
        <fullName evidence="2">Pimeloyl-ACP methyl ester carboxylesterase</fullName>
    </submittedName>
</protein>
<name>A0A1I6TYF9_9GAMM</name>
<dbReference type="Pfam" id="PF00561">
    <property type="entry name" value="Abhydrolase_1"/>
    <property type="match status" value="1"/>
</dbReference>
<dbReference type="InterPro" id="IPR000073">
    <property type="entry name" value="AB_hydrolase_1"/>
</dbReference>
<dbReference type="EMBL" id="FOZU01000013">
    <property type="protein sequence ID" value="SFS94174.1"/>
    <property type="molecule type" value="Genomic_DNA"/>
</dbReference>
<evidence type="ECO:0000259" key="1">
    <source>
        <dbReference type="Pfam" id="PF00561"/>
    </source>
</evidence>
<dbReference type="PANTHER" id="PTHR43689:SF8">
    <property type="entry name" value="ALPHA_BETA-HYDROLASES SUPERFAMILY PROTEIN"/>
    <property type="match status" value="1"/>
</dbReference>
<dbReference type="Gene3D" id="3.40.50.1820">
    <property type="entry name" value="alpha/beta hydrolase"/>
    <property type="match status" value="1"/>
</dbReference>
<dbReference type="SUPFAM" id="SSF53474">
    <property type="entry name" value="alpha/beta-Hydrolases"/>
    <property type="match status" value="1"/>
</dbReference>
<sequence>MDTKELYLEIPQGQIYVKCWIVDQRNSLKNAPILLFHESLGSFELWRDFPAQLALAIQGDVIAYNRIGFGKSSVQVHSLELNFIEQEVQDTFSFLFDALCINKFVAMGHSVGGGIAAVCAAWYPLNCIALITELAQAMVEDATLVGIRKAKVNFKNQKLFNRLAKYHADKTQWVLDAWTETWLNPVFAAWCLDSYLAQVCCPVLSIHGEQDEYATLA</sequence>
<dbReference type="Proteomes" id="UP000182827">
    <property type="component" value="Unassembled WGS sequence"/>
</dbReference>